<evidence type="ECO:0008006" key="3">
    <source>
        <dbReference type="Google" id="ProtNLM"/>
    </source>
</evidence>
<organism evidence="1 2">
    <name type="scientific">Alloalcanivorax venustensis ISO4</name>
    <dbReference type="NCBI Taxonomy" id="1177184"/>
    <lineage>
        <taxon>Bacteria</taxon>
        <taxon>Pseudomonadati</taxon>
        <taxon>Pseudomonadota</taxon>
        <taxon>Gammaproteobacteria</taxon>
        <taxon>Oceanospirillales</taxon>
        <taxon>Alcanivoracaceae</taxon>
        <taxon>Alloalcanivorax</taxon>
    </lineage>
</organism>
<reference evidence="1 2" key="1">
    <citation type="submission" date="2012-09" db="EMBL/GenBank/DDBJ databases">
        <title>Genome Sequence of alkane-degrading Bacterium Alcanivorax venustensis ISO4.</title>
        <authorList>
            <person name="Lai Q."/>
            <person name="Shao Z."/>
        </authorList>
    </citation>
    <scope>NUCLEOTIDE SEQUENCE [LARGE SCALE GENOMIC DNA]</scope>
    <source>
        <strain evidence="1 2">ISO4</strain>
    </source>
</reference>
<protein>
    <recommendedName>
        <fullName evidence="3">Lipoprotein</fullName>
    </recommendedName>
</protein>
<dbReference type="Proteomes" id="UP000644441">
    <property type="component" value="Unassembled WGS sequence"/>
</dbReference>
<name>A0ABS0AFT9_9GAMM</name>
<proteinExistence type="predicted"/>
<keyword evidence="2" id="KW-1185">Reference proteome</keyword>
<dbReference type="Pfam" id="PF13617">
    <property type="entry name" value="Lipoprotein_19"/>
    <property type="match status" value="1"/>
</dbReference>
<evidence type="ECO:0000313" key="1">
    <source>
        <dbReference type="EMBL" id="MBF5052447.1"/>
    </source>
</evidence>
<gene>
    <name evidence="1" type="ORF">ISO4_01049</name>
</gene>
<accession>A0ABS0AFT9</accession>
<comment type="caution">
    <text evidence="1">The sequence shown here is derived from an EMBL/GenBank/DDBJ whole genome shotgun (WGS) entry which is preliminary data.</text>
</comment>
<sequence>MTDRINGHRSAGLLALALMVPLAVACTPRVALEAPKEPITINLNVKIDHEIRLKVEKDIDDLFSEDSELF</sequence>
<evidence type="ECO:0000313" key="2">
    <source>
        <dbReference type="Proteomes" id="UP000644441"/>
    </source>
</evidence>
<dbReference type="EMBL" id="ARXR01000006">
    <property type="protein sequence ID" value="MBF5052447.1"/>
    <property type="molecule type" value="Genomic_DNA"/>
</dbReference>
<dbReference type="PROSITE" id="PS51257">
    <property type="entry name" value="PROKAR_LIPOPROTEIN"/>
    <property type="match status" value="1"/>
</dbReference>
<dbReference type="InterPro" id="IPR025985">
    <property type="entry name" value="YnbE"/>
</dbReference>